<gene>
    <name evidence="1" type="ORF">PSACC_01184</name>
</gene>
<proteinExistence type="predicted"/>
<dbReference type="EMBL" id="MTSL01000089">
    <property type="protein sequence ID" value="PJF19001.1"/>
    <property type="molecule type" value="Genomic_DNA"/>
</dbReference>
<dbReference type="Proteomes" id="UP000240830">
    <property type="component" value="Unassembled WGS sequence"/>
</dbReference>
<keyword evidence="2" id="KW-1185">Reference proteome</keyword>
<evidence type="ECO:0000313" key="2">
    <source>
        <dbReference type="Proteomes" id="UP000240830"/>
    </source>
</evidence>
<accession>A0A2H9TMJ9</accession>
<sequence length="1115" mass="128131">MQLVGWSLNTNNLWTLRTNRHLTMLTTHTSLRFKMKLLLLIVGTILGSVLSALPDMTPLESTFVRESWGELRKSGEIPENPMHPKFVILLQNRRYLAFIQAVDAERYLTSAIMEPKLVATFLDLNEQKMPLPVSYPPSAQQLIAEIKDIPEESDTERILKRQVIRAFVQFHNKVHKNLNQLALHLLHPGSTDDSSSPKMQMWVEEMIRVTDTSRIPDWIKWLSIHPIPSAAIKYTEFLVRSKSSRTMRHRTGRLESSIVVRYTTDFKNEVIRRLLHEHSYLALLEYVTSPFTRDRNSRKKYDPSGFDISQPDKEQTYFLMSDERPPLLLEAIMTLLGDPRLPVVNKIEMITMYSQLFCDSLDASHADNLVDFVLALSLMPNQQDAWKIRNAFITTCKSSDWSSVVKENFAFSPFNRPIDIRDHWRQPPLEQLADVFVTSEHNQHSRQTLQSRHALHVPFTKPKLEIAWLSGPKVPQVTFGGFEHLISHGPVPRNREPFDIQLTRSSTDSRHETKRALDETISITKPDLSWLSRVAGRTLVKEDHHVPFLEFLDNRTHFNFEDVQLAKNMPLIEKKILEARTEPYANIFEEIGELFSRPRPEINRLLMAVFPKMQKKHATINTSSMTSEEKDNGKRATVNDLVELVLFFEERGYTKTPAFLDLLAYILKEDKEDTSSFRNTVFTELCIGNVPANVTDPMTTRCRELPQFIVDRYREQMLIAMENLRQKPRDPALETKITGLNNVYSNIWARAGDLFKPKYRLTYGANAFDETKQITAYGDSTMLQQAFSLDYVRAVEALNLDSMAPFRRSLIPWISHTAMKQHNRLMVESEILYGLTAREAILDMKYFFGKKPYQALHYTDGFKYFLARAVHTLAAANKWELHTNIVLKRWHPTTIEAFSDCDPRDSLVNSRPIVSVLNPPPPVRQVTAAQILAENERRDQFTMTDPRDPTTNAPLSCTVSLLTLYFDQTQFPFYHTTIDPEFEWPEVVEPAVRPELKGHLSGILHEWLLEVHDNILAIYDKKNKKMLNPAAAILVLKVYIRVLIKYMDFSPSEAKPLLQYIVSSLTIAYKAAGLTPVTSFSTATVEAEEEDADAGDMAAIMKAHFTKMNAKNGSA</sequence>
<protein>
    <submittedName>
        <fullName evidence="1">Uncharacterized protein</fullName>
    </submittedName>
</protein>
<comment type="caution">
    <text evidence="1">The sequence shown here is derived from an EMBL/GenBank/DDBJ whole genome shotgun (WGS) entry which is preliminary data.</text>
</comment>
<reference evidence="1 2" key="1">
    <citation type="submission" date="2016-10" db="EMBL/GenBank/DDBJ databases">
        <title>The genome of Paramicrosporidium saccamoebae is the missing link in understanding Cryptomycota and Microsporidia evolution.</title>
        <authorList>
            <person name="Quandt C.A."/>
            <person name="Beaudet D."/>
            <person name="Corsaro D."/>
            <person name="Michel R."/>
            <person name="Corradi N."/>
            <person name="James T."/>
        </authorList>
    </citation>
    <scope>NUCLEOTIDE SEQUENCE [LARGE SCALE GENOMIC DNA]</scope>
    <source>
        <strain evidence="1 2">KSL3</strain>
    </source>
</reference>
<organism evidence="1 2">
    <name type="scientific">Paramicrosporidium saccamoebae</name>
    <dbReference type="NCBI Taxonomy" id="1246581"/>
    <lineage>
        <taxon>Eukaryota</taxon>
        <taxon>Fungi</taxon>
        <taxon>Fungi incertae sedis</taxon>
        <taxon>Cryptomycota</taxon>
        <taxon>Cryptomycota incertae sedis</taxon>
        <taxon>Paramicrosporidium</taxon>
    </lineage>
</organism>
<name>A0A2H9TMJ9_9FUNG</name>
<evidence type="ECO:0000313" key="1">
    <source>
        <dbReference type="EMBL" id="PJF19001.1"/>
    </source>
</evidence>
<dbReference type="AlphaFoldDB" id="A0A2H9TMJ9"/>